<gene>
    <name evidence="5" type="ORF">NBZ79_16215</name>
</gene>
<dbReference type="InterPro" id="IPR018702">
    <property type="entry name" value="DUF2207"/>
</dbReference>
<reference evidence="5" key="1">
    <citation type="submission" date="2022-06" db="EMBL/GenBank/DDBJ databases">
        <title>Sneathiella actinostolidae sp. nov., isolated from a sea anemonein the Western Pacific Ocean.</title>
        <authorList>
            <person name="Wei M.J."/>
        </authorList>
    </citation>
    <scope>NUCLEOTIDE SEQUENCE</scope>
    <source>
        <strain evidence="5">PHK-P5</strain>
    </source>
</reference>
<feature type="transmembrane region" description="Helical" evidence="2">
    <location>
        <begin position="424"/>
        <end position="444"/>
    </location>
</feature>
<feature type="compositionally biased region" description="Low complexity" evidence="1">
    <location>
        <begin position="622"/>
        <end position="633"/>
    </location>
</feature>
<organism evidence="5 6">
    <name type="scientific">Sneathiella marina</name>
    <dbReference type="NCBI Taxonomy" id="2950108"/>
    <lineage>
        <taxon>Bacteria</taxon>
        <taxon>Pseudomonadati</taxon>
        <taxon>Pseudomonadota</taxon>
        <taxon>Alphaproteobacteria</taxon>
        <taxon>Sneathiellales</taxon>
        <taxon>Sneathiellaceae</taxon>
        <taxon>Sneathiella</taxon>
    </lineage>
</organism>
<feature type="transmembrane region" description="Helical" evidence="2">
    <location>
        <begin position="400"/>
        <end position="418"/>
    </location>
</feature>
<dbReference type="InterPro" id="IPR048389">
    <property type="entry name" value="YciQ-like_C"/>
</dbReference>
<evidence type="ECO:0000256" key="2">
    <source>
        <dbReference type="SAM" id="Phobius"/>
    </source>
</evidence>
<feature type="region of interest" description="Disordered" evidence="1">
    <location>
        <begin position="620"/>
        <end position="652"/>
    </location>
</feature>
<sequence length="652" mass="72195">MNMDITQKVRRNRVKKQIFSLFVIFSGLWLLGSNPAYAREVIQNFESDIWVHSDSTLTVREAITVYAEGRQIKRGIYRDFPTNYKDRYGNSVRVGFTVEKVMRDGTEEPFHTVQQGNGIRVYIGDKNVQIPKGKHKYVLKYKTSRQIGFFENFDELYYNITGNGWAFEIERASGRIHLPSGAEVLKASAYTGYQGEAGSNYSRRNYTDGVAFHTTQPLAPQQGLTIAVSWPVGFVEKPTEVEQATFFLKDNAVLFTGIVGVLVLFLYYIFVWFRVGKDPAPGTIIPLFEPPSGYSPAATRYIMRSGFDNKVFAAAIVSMAVKGYLEIEEDDKGVYTLIKADYRQKLSPGEKSVARSLFPNRRLSIKLKQGNHRTLQSAKSGLKSWLRTEFETIYFKNNTAYFVPGVAISAVVFGAMIATSRDPAPMAFIALWLSIWTIAIYFLLRRSWRAWQAVLAGGGTKTLIAAIVSSVFAIPFVVGEFVGLSIFVGISSPFAAALFAVLQLINISFYHLLKAPTQLGRKMMDKFAGFSEFLSVAEKDRMNFANPPERTPELFEKFLPYALALGVEQAWSEQFSDKLQISAEGPWSREYKPNWYRGRHFNTGNLTGFSSSLSNGFTSAISSASTSPGSSSGSSGGGSSGGGGGGGGGGGW</sequence>
<dbReference type="EMBL" id="CP098747">
    <property type="protein sequence ID" value="USG60706.1"/>
    <property type="molecule type" value="Genomic_DNA"/>
</dbReference>
<name>A0ABY4W1H9_9PROT</name>
<keyword evidence="2" id="KW-0472">Membrane</keyword>
<keyword evidence="2" id="KW-0812">Transmembrane</keyword>
<dbReference type="RefSeq" id="WP_251933586.1">
    <property type="nucleotide sequence ID" value="NZ_CP098747.1"/>
</dbReference>
<dbReference type="Proteomes" id="UP001056291">
    <property type="component" value="Chromosome"/>
</dbReference>
<feature type="transmembrane region" description="Helical" evidence="2">
    <location>
        <begin position="252"/>
        <end position="273"/>
    </location>
</feature>
<keyword evidence="6" id="KW-1185">Reference proteome</keyword>
<accession>A0ABY4W1H9</accession>
<evidence type="ECO:0000259" key="4">
    <source>
        <dbReference type="Pfam" id="PF20990"/>
    </source>
</evidence>
<feature type="domain" description="Predicted membrane protein YciQ-like C-terminal" evidence="4">
    <location>
        <begin position="288"/>
        <end position="575"/>
    </location>
</feature>
<dbReference type="Pfam" id="PF09972">
    <property type="entry name" value="DUF2207"/>
    <property type="match status" value="1"/>
</dbReference>
<evidence type="ECO:0000313" key="6">
    <source>
        <dbReference type="Proteomes" id="UP001056291"/>
    </source>
</evidence>
<dbReference type="Pfam" id="PF20990">
    <property type="entry name" value="DUF2207_C"/>
    <property type="match status" value="1"/>
</dbReference>
<feature type="domain" description="DUF2207" evidence="3">
    <location>
        <begin position="42"/>
        <end position="230"/>
    </location>
</feature>
<keyword evidence="2" id="KW-1133">Transmembrane helix</keyword>
<feature type="transmembrane region" description="Helical" evidence="2">
    <location>
        <begin position="464"/>
        <end position="488"/>
    </location>
</feature>
<feature type="transmembrane region" description="Helical" evidence="2">
    <location>
        <begin position="494"/>
        <end position="513"/>
    </location>
</feature>
<protein>
    <submittedName>
        <fullName evidence="5">DUF2207 domain-containing protein</fullName>
    </submittedName>
</protein>
<proteinExistence type="predicted"/>
<evidence type="ECO:0000313" key="5">
    <source>
        <dbReference type="EMBL" id="USG60706.1"/>
    </source>
</evidence>
<evidence type="ECO:0000259" key="3">
    <source>
        <dbReference type="Pfam" id="PF09972"/>
    </source>
</evidence>
<feature type="compositionally biased region" description="Gly residues" evidence="1">
    <location>
        <begin position="634"/>
        <end position="652"/>
    </location>
</feature>
<evidence type="ECO:0000256" key="1">
    <source>
        <dbReference type="SAM" id="MobiDB-lite"/>
    </source>
</evidence>